<evidence type="ECO:0000256" key="1">
    <source>
        <dbReference type="SAM" id="MobiDB-lite"/>
    </source>
</evidence>
<evidence type="ECO:0000313" key="3">
    <source>
        <dbReference type="Proteomes" id="UP000266673"/>
    </source>
</evidence>
<accession>A0A397U543</accession>
<dbReference type="EMBL" id="QKWP01002307">
    <property type="protein sequence ID" value="RIB03869.1"/>
    <property type="molecule type" value="Genomic_DNA"/>
</dbReference>
<gene>
    <name evidence="2" type="ORF">C2G38_2223896</name>
</gene>
<name>A0A397U543_9GLOM</name>
<feature type="region of interest" description="Disordered" evidence="1">
    <location>
        <begin position="1"/>
        <end position="23"/>
    </location>
</feature>
<proteinExistence type="predicted"/>
<protein>
    <submittedName>
        <fullName evidence="2">Uncharacterized protein</fullName>
    </submittedName>
</protein>
<organism evidence="2 3">
    <name type="scientific">Gigaspora rosea</name>
    <dbReference type="NCBI Taxonomy" id="44941"/>
    <lineage>
        <taxon>Eukaryota</taxon>
        <taxon>Fungi</taxon>
        <taxon>Fungi incertae sedis</taxon>
        <taxon>Mucoromycota</taxon>
        <taxon>Glomeromycotina</taxon>
        <taxon>Glomeromycetes</taxon>
        <taxon>Diversisporales</taxon>
        <taxon>Gigasporaceae</taxon>
        <taxon>Gigaspora</taxon>
    </lineage>
</organism>
<keyword evidence="3" id="KW-1185">Reference proteome</keyword>
<dbReference type="AlphaFoldDB" id="A0A397U543"/>
<reference evidence="2 3" key="1">
    <citation type="submission" date="2018-06" db="EMBL/GenBank/DDBJ databases">
        <title>Comparative genomics reveals the genomic features of Rhizophagus irregularis, R. cerebriforme, R. diaphanum and Gigaspora rosea, and their symbiotic lifestyle signature.</title>
        <authorList>
            <person name="Morin E."/>
            <person name="San Clemente H."/>
            <person name="Chen E.C.H."/>
            <person name="De La Providencia I."/>
            <person name="Hainaut M."/>
            <person name="Kuo A."/>
            <person name="Kohler A."/>
            <person name="Murat C."/>
            <person name="Tang N."/>
            <person name="Roy S."/>
            <person name="Loubradou J."/>
            <person name="Henrissat B."/>
            <person name="Grigoriev I.V."/>
            <person name="Corradi N."/>
            <person name="Roux C."/>
            <person name="Martin F.M."/>
        </authorList>
    </citation>
    <scope>NUCLEOTIDE SEQUENCE [LARGE SCALE GENOMIC DNA]</scope>
    <source>
        <strain evidence="2 3">DAOM 194757</strain>
    </source>
</reference>
<evidence type="ECO:0000313" key="2">
    <source>
        <dbReference type="EMBL" id="RIB03869.1"/>
    </source>
</evidence>
<dbReference type="OrthoDB" id="1859733at2759"/>
<dbReference type="Proteomes" id="UP000266673">
    <property type="component" value="Unassembled WGS sequence"/>
</dbReference>
<comment type="caution">
    <text evidence="2">The sequence shown here is derived from an EMBL/GenBank/DDBJ whole genome shotgun (WGS) entry which is preliminary data.</text>
</comment>
<sequence>MHSVPGSMHSVPGTMHSVPGTMHSVPGTMHSVPGAMHSVPGTVPESIKMVKLEFLSALTIFLLCVSGSFARNSLFIGNAIFNVPQSIGNYEYPKGIEIPQNITPPAGSIFKFHLYVSGHNWYQCFNNTWTYEETRGLFFNNEEDIDSYPTLAVAAIYKLQNVPLGAVLFGIRSIISKYDTSGITATSIASLPKPDHPEDFSLGLSKLSNNTGKGAYDDVTYYVRPLTRGGGAPNVTCGNQDPIEWLDLINRAFEANNILGTRRLAVASAYLSGLASLWWEDRKNKNPRILYWDNECDQDRSFVHHFLQHFCTPAVMSQWNAGLLTRRQGALELGWRSISRNSEGPDVRARSPSDLLMVVQQFIPSTLQEAIEMAQILVEPPRLPQIVPPSTLRIVTPVPLVIKNPVKQMVSLLQEDVPAMTSNDNDKSNLLCPSPVKSCQRKGKIFFGYVLAQNKINSHINANKIEKEEETKPVDFPVIEGLDNKVKKMTSVKKLRKQDFEEPKNNENRTPSKIAYNQQNYSNNGKEKYKKDIAGRNNLGNSHQNEIGIEKYEHKTFAGYQKLKKCCYENEIETKKDIYHVPVISDTESYINREKILPVQFNKEDRNIKGCNKRLSNKIEVRKKELTEGHKTFEAACNAWVMKVDSFKIQIKASEDKNQKDSINKEDLNKACRLWISRVKNIIVITKKEQKKHVDTLPSNMMDRIPSKNMNLKLYYERY</sequence>